<dbReference type="Ensembl" id="ENSECRT00000030153.1">
    <property type="protein sequence ID" value="ENSECRP00000029528.1"/>
    <property type="gene ID" value="ENSECRG00000020024.1"/>
</dbReference>
<dbReference type="Pfam" id="PF23265">
    <property type="entry name" value="Ig-like_KY"/>
    <property type="match status" value="2"/>
</dbReference>
<accession>A0A8C4TEJ7</accession>
<feature type="domain" description="KY-like immunoglobulin-like" evidence="1">
    <location>
        <begin position="232"/>
        <end position="339"/>
    </location>
</feature>
<dbReference type="InterPro" id="IPR038765">
    <property type="entry name" value="Papain-like_cys_pep_sf"/>
</dbReference>
<dbReference type="PANTHER" id="PTHR46333:SF3">
    <property type="entry name" value="KYPHOSCOLIOSIS PEPTIDASE"/>
    <property type="match status" value="1"/>
</dbReference>
<keyword evidence="3" id="KW-1185">Reference proteome</keyword>
<dbReference type="PANTHER" id="PTHR46333">
    <property type="entry name" value="CYTOKINESIS PROTEIN 3"/>
    <property type="match status" value="1"/>
</dbReference>
<dbReference type="GO" id="GO:0007517">
    <property type="term" value="P:muscle organ development"/>
    <property type="evidence" value="ECO:0007669"/>
    <property type="project" value="TreeGrafter"/>
</dbReference>
<name>A0A8C4TEJ7_ERPCA</name>
<organism evidence="2 3">
    <name type="scientific">Erpetoichthys calabaricus</name>
    <name type="common">Rope fish</name>
    <name type="synonym">Calamoichthys calabaricus</name>
    <dbReference type="NCBI Taxonomy" id="27687"/>
    <lineage>
        <taxon>Eukaryota</taxon>
        <taxon>Metazoa</taxon>
        <taxon>Chordata</taxon>
        <taxon>Craniata</taxon>
        <taxon>Vertebrata</taxon>
        <taxon>Euteleostomi</taxon>
        <taxon>Actinopterygii</taxon>
        <taxon>Polypteriformes</taxon>
        <taxon>Polypteridae</taxon>
        <taxon>Erpetoichthys</taxon>
    </lineage>
</organism>
<gene>
    <name evidence="2" type="primary">KY</name>
</gene>
<evidence type="ECO:0000313" key="2">
    <source>
        <dbReference type="Ensembl" id="ENSECRP00000029528.1"/>
    </source>
</evidence>
<dbReference type="AlphaFoldDB" id="A0A8C4TEJ7"/>
<dbReference type="GeneTree" id="ENSGT00390000002887"/>
<evidence type="ECO:0000313" key="3">
    <source>
        <dbReference type="Proteomes" id="UP000694620"/>
    </source>
</evidence>
<reference evidence="2" key="2">
    <citation type="submission" date="2025-09" db="UniProtKB">
        <authorList>
            <consortium name="Ensembl"/>
        </authorList>
    </citation>
    <scope>IDENTIFICATION</scope>
</reference>
<evidence type="ECO:0000259" key="1">
    <source>
        <dbReference type="Pfam" id="PF23265"/>
    </source>
</evidence>
<feature type="domain" description="KY-like immunoglobulin-like" evidence="1">
    <location>
        <begin position="99"/>
        <end position="216"/>
    </location>
</feature>
<dbReference type="InterPro" id="IPR052557">
    <property type="entry name" value="CAP/Cytokinesis_protein"/>
</dbReference>
<dbReference type="GO" id="GO:0005737">
    <property type="term" value="C:cytoplasm"/>
    <property type="evidence" value="ECO:0007669"/>
    <property type="project" value="TreeGrafter"/>
</dbReference>
<dbReference type="SUPFAM" id="SSF54001">
    <property type="entry name" value="Cysteine proteinases"/>
    <property type="match status" value="1"/>
</dbReference>
<dbReference type="GO" id="GO:0007528">
    <property type="term" value="P:neuromuscular junction development"/>
    <property type="evidence" value="ECO:0007669"/>
    <property type="project" value="TreeGrafter"/>
</dbReference>
<dbReference type="Gene3D" id="3.10.620.30">
    <property type="match status" value="1"/>
</dbReference>
<proteinExistence type="predicted"/>
<sequence>MCSFAEIPCEEVSGYAKGYNYNIGDHFTGSSDHAWNAVYLEGQWHLLDSTWGAGNCGVKEFRFSFEYNEYYFLTHPALFIHNHFPEDKKWQLLNSTVSLKEFEKSLTVKGAFYNLGLTTIKPDMSEIKTAENGTVSITIEGTSPTLFLYNLNGKGRDGILTLKPSGMQLDIYPQGTGTHEVLIFAKKFLDETSSYKCICEYQLHCHTLNKEMKVPPDLVSPVGHSLMAEKAGLLQPSVSDPIVNTVDGKCSFRFLMDRDLCFTASLSTAAFKMSEQQKKAHIFIARESKQVEFKVLLPKAGMYIFTIYAKEKSDSRNSYSYVCNYLISCKNFKVKWPGFPKTYSNWDSEYVLVEPLAGVLPANHSVQFKLKIPGVAKVQVHGQRTSLLHLSSEGYWEGTCSTNGCKEVNVSIMQNPNDTSYFYVLTYQVESS</sequence>
<reference evidence="2" key="1">
    <citation type="submission" date="2025-08" db="UniProtKB">
        <authorList>
            <consortium name="Ensembl"/>
        </authorList>
    </citation>
    <scope>IDENTIFICATION</scope>
</reference>
<protein>
    <submittedName>
        <fullName evidence="2">Kyphoscoliosis peptidase</fullName>
    </submittedName>
</protein>
<dbReference type="Proteomes" id="UP000694620">
    <property type="component" value="Unassembled WGS sequence"/>
</dbReference>
<dbReference type="InterPro" id="IPR056564">
    <property type="entry name" value="Ig-like_KY"/>
</dbReference>